<keyword evidence="3" id="KW-0731">Sigma factor</keyword>
<dbReference type="Gene3D" id="1.10.1740.10">
    <property type="match status" value="1"/>
</dbReference>
<organism evidence="7 8">
    <name type="scientific">Brevundimonas bullata</name>
    <dbReference type="NCBI Taxonomy" id="13160"/>
    <lineage>
        <taxon>Bacteria</taxon>
        <taxon>Pseudomonadati</taxon>
        <taxon>Pseudomonadota</taxon>
        <taxon>Alphaproteobacteria</taxon>
        <taxon>Caulobacterales</taxon>
        <taxon>Caulobacteraceae</taxon>
        <taxon>Brevundimonas</taxon>
    </lineage>
</organism>
<dbReference type="Pfam" id="PF08281">
    <property type="entry name" value="Sigma70_r4_2"/>
    <property type="match status" value="1"/>
</dbReference>
<evidence type="ECO:0000256" key="1">
    <source>
        <dbReference type="ARBA" id="ARBA00010641"/>
    </source>
</evidence>
<evidence type="ECO:0000259" key="5">
    <source>
        <dbReference type="Pfam" id="PF04542"/>
    </source>
</evidence>
<dbReference type="InterPro" id="IPR013249">
    <property type="entry name" value="RNA_pol_sigma70_r4_t2"/>
</dbReference>
<evidence type="ECO:0000259" key="6">
    <source>
        <dbReference type="Pfam" id="PF08281"/>
    </source>
</evidence>
<keyword evidence="2" id="KW-0805">Transcription regulation</keyword>
<dbReference type="Pfam" id="PF04542">
    <property type="entry name" value="Sigma70_r2"/>
    <property type="match status" value="1"/>
</dbReference>
<dbReference type="AlphaFoldDB" id="A0A7W7IL33"/>
<dbReference type="CDD" id="cd06171">
    <property type="entry name" value="Sigma70_r4"/>
    <property type="match status" value="1"/>
</dbReference>
<dbReference type="InterPro" id="IPR013324">
    <property type="entry name" value="RNA_pol_sigma_r3/r4-like"/>
</dbReference>
<accession>A0A7W7IL33</accession>
<dbReference type="GO" id="GO:0003677">
    <property type="term" value="F:DNA binding"/>
    <property type="evidence" value="ECO:0007669"/>
    <property type="project" value="InterPro"/>
</dbReference>
<dbReference type="GO" id="GO:0016987">
    <property type="term" value="F:sigma factor activity"/>
    <property type="evidence" value="ECO:0007669"/>
    <property type="project" value="UniProtKB-KW"/>
</dbReference>
<name>A0A7W7IL33_9CAUL</name>
<sequence length="198" mass="21990">MGVSDERALWLATHVMPHEPAVRGWLRRGRQAEFDVDDIIQEAYAKLVTVADVSEIRNVRAYFFRTAYSVLVSRVRRKSVVSIRSLAEVESLQLAVDELTPEDTVMARNELQVLAEMISRLPEKTRKIFLLSRVSGLSQKEVSRRTGIAESTVEKHIAKGLGLLMSAYANGGFDAVVASKSEKQQRGKVHGQADKPGG</sequence>
<reference evidence="7 8" key="1">
    <citation type="submission" date="2020-08" db="EMBL/GenBank/DDBJ databases">
        <title>Functional genomics of gut bacteria from endangered species of beetles.</title>
        <authorList>
            <person name="Carlos-Shanley C."/>
        </authorList>
    </citation>
    <scope>NUCLEOTIDE SEQUENCE [LARGE SCALE GENOMIC DNA]</scope>
    <source>
        <strain evidence="7 8">S00123</strain>
    </source>
</reference>
<dbReference type="GO" id="GO:0006352">
    <property type="term" value="P:DNA-templated transcription initiation"/>
    <property type="evidence" value="ECO:0007669"/>
    <property type="project" value="InterPro"/>
</dbReference>
<feature type="domain" description="RNA polymerase sigma-70 region 2" evidence="5">
    <location>
        <begin position="15"/>
        <end position="79"/>
    </location>
</feature>
<evidence type="ECO:0000256" key="3">
    <source>
        <dbReference type="ARBA" id="ARBA00023082"/>
    </source>
</evidence>
<dbReference type="SUPFAM" id="SSF88946">
    <property type="entry name" value="Sigma2 domain of RNA polymerase sigma factors"/>
    <property type="match status" value="1"/>
</dbReference>
<feature type="domain" description="RNA polymerase sigma factor 70 region 4 type 2" evidence="6">
    <location>
        <begin position="112"/>
        <end position="161"/>
    </location>
</feature>
<dbReference type="EMBL" id="JACHKY010000001">
    <property type="protein sequence ID" value="MBB4796341.1"/>
    <property type="molecule type" value="Genomic_DNA"/>
</dbReference>
<protein>
    <submittedName>
        <fullName evidence="7">RNA polymerase sigma-70 factor (ECF subfamily)</fullName>
    </submittedName>
</protein>
<dbReference type="Proteomes" id="UP000539957">
    <property type="component" value="Unassembled WGS sequence"/>
</dbReference>
<gene>
    <name evidence="7" type="ORF">HNP32_000055</name>
</gene>
<dbReference type="PANTHER" id="PTHR43133:SF63">
    <property type="entry name" value="RNA POLYMERASE SIGMA FACTOR FECI-RELATED"/>
    <property type="match status" value="1"/>
</dbReference>
<dbReference type="Gene3D" id="1.10.10.10">
    <property type="entry name" value="Winged helix-like DNA-binding domain superfamily/Winged helix DNA-binding domain"/>
    <property type="match status" value="1"/>
</dbReference>
<proteinExistence type="inferred from homology"/>
<dbReference type="InterPro" id="IPR014284">
    <property type="entry name" value="RNA_pol_sigma-70_dom"/>
</dbReference>
<dbReference type="InterPro" id="IPR007627">
    <property type="entry name" value="RNA_pol_sigma70_r2"/>
</dbReference>
<dbReference type="SUPFAM" id="SSF88659">
    <property type="entry name" value="Sigma3 and sigma4 domains of RNA polymerase sigma factors"/>
    <property type="match status" value="1"/>
</dbReference>
<evidence type="ECO:0000256" key="2">
    <source>
        <dbReference type="ARBA" id="ARBA00023015"/>
    </source>
</evidence>
<dbReference type="RefSeq" id="WP_184265622.1">
    <property type="nucleotide sequence ID" value="NZ_JACHKY010000001.1"/>
</dbReference>
<dbReference type="InterPro" id="IPR036388">
    <property type="entry name" value="WH-like_DNA-bd_sf"/>
</dbReference>
<comment type="caution">
    <text evidence="7">The sequence shown here is derived from an EMBL/GenBank/DDBJ whole genome shotgun (WGS) entry which is preliminary data.</text>
</comment>
<dbReference type="PANTHER" id="PTHR43133">
    <property type="entry name" value="RNA POLYMERASE ECF-TYPE SIGMA FACTO"/>
    <property type="match status" value="1"/>
</dbReference>
<keyword evidence="8" id="KW-1185">Reference proteome</keyword>
<evidence type="ECO:0000256" key="4">
    <source>
        <dbReference type="ARBA" id="ARBA00023163"/>
    </source>
</evidence>
<evidence type="ECO:0000313" key="7">
    <source>
        <dbReference type="EMBL" id="MBB4796341.1"/>
    </source>
</evidence>
<dbReference type="InterPro" id="IPR013325">
    <property type="entry name" value="RNA_pol_sigma_r2"/>
</dbReference>
<keyword evidence="4" id="KW-0804">Transcription</keyword>
<evidence type="ECO:0000313" key="8">
    <source>
        <dbReference type="Proteomes" id="UP000539957"/>
    </source>
</evidence>
<dbReference type="InterPro" id="IPR039425">
    <property type="entry name" value="RNA_pol_sigma-70-like"/>
</dbReference>
<comment type="similarity">
    <text evidence="1">Belongs to the sigma-70 factor family. ECF subfamily.</text>
</comment>
<dbReference type="NCBIfam" id="TIGR02937">
    <property type="entry name" value="sigma70-ECF"/>
    <property type="match status" value="1"/>
</dbReference>